<keyword evidence="3" id="KW-1185">Reference proteome</keyword>
<dbReference type="Gene3D" id="3.40.50.10490">
    <property type="entry name" value="Glucose-6-phosphate isomerase like protein, domain 1"/>
    <property type="match status" value="1"/>
</dbReference>
<gene>
    <name evidence="2" type="ORF">BMI79_02090</name>
</gene>
<dbReference type="GO" id="GO:0003700">
    <property type="term" value="F:DNA-binding transcription factor activity"/>
    <property type="evidence" value="ECO:0007669"/>
    <property type="project" value="InterPro"/>
</dbReference>
<organism evidence="2 3">
    <name type="scientific">Serratia oryzae</name>
    <dbReference type="NCBI Taxonomy" id="2034155"/>
    <lineage>
        <taxon>Bacteria</taxon>
        <taxon>Pseudomonadati</taxon>
        <taxon>Pseudomonadota</taxon>
        <taxon>Gammaproteobacteria</taxon>
        <taxon>Enterobacterales</taxon>
        <taxon>Yersiniaceae</taxon>
        <taxon>Serratia</taxon>
    </lineage>
</organism>
<dbReference type="PROSITE" id="PS51071">
    <property type="entry name" value="HTH_RPIR"/>
    <property type="match status" value="1"/>
</dbReference>
<dbReference type="GO" id="GO:1901135">
    <property type="term" value="P:carbohydrate derivative metabolic process"/>
    <property type="evidence" value="ECO:0007669"/>
    <property type="project" value="InterPro"/>
</dbReference>
<dbReference type="InterPro" id="IPR009057">
    <property type="entry name" value="Homeodomain-like_sf"/>
</dbReference>
<dbReference type="PANTHER" id="PTHR30514:SF1">
    <property type="entry name" value="HTH-TYPE TRANSCRIPTIONAL REGULATOR HEXR-RELATED"/>
    <property type="match status" value="1"/>
</dbReference>
<evidence type="ECO:0000313" key="2">
    <source>
        <dbReference type="EMBL" id="OMQ27142.1"/>
    </source>
</evidence>
<reference evidence="2 3" key="1">
    <citation type="submission" date="2016-11" db="EMBL/GenBank/DDBJ databases">
        <title>Rahnella oryzae sp. nov., isolated from rice root.</title>
        <authorList>
            <person name="Zhang X.-X."/>
            <person name="Zhang J."/>
        </authorList>
    </citation>
    <scope>NUCLEOTIDE SEQUENCE [LARGE SCALE GENOMIC DNA]</scope>
    <source>
        <strain evidence="2 3">J11-6</strain>
    </source>
</reference>
<feature type="domain" description="HTH rpiR-type" evidence="1">
    <location>
        <begin position="1"/>
        <end position="72"/>
    </location>
</feature>
<dbReference type="EMBL" id="MOXD01000001">
    <property type="protein sequence ID" value="OMQ27142.1"/>
    <property type="molecule type" value="Genomic_DNA"/>
</dbReference>
<name>A0A1S8CPV9_9GAMM</name>
<dbReference type="Proteomes" id="UP000216021">
    <property type="component" value="Unassembled WGS sequence"/>
</dbReference>
<sequence length="238" mass="27641">MIKIDYNGLNALEKKLLDSTKECIQHNSTVSITELSAQFDVSTSKISKFVRKLGFESFKQYKKYIISEHNDTSPEKPSSELQRIADYIANFDDRLAHDFWLKIKDCNKLIIYGLGPSYICADYFAYRLRIFSDVFTLATNEVTTVRNSDSKDTKLLVLSTTGLFKSFDEDLSGLNYKEIIFLFEEFRYFPKLQQNTLFYLTNSGGNSKLKPYEKSRTLFFIFLEEVIQKFMPNSKPGE</sequence>
<dbReference type="OrthoDB" id="63027at2"/>
<evidence type="ECO:0000259" key="1">
    <source>
        <dbReference type="PROSITE" id="PS51071"/>
    </source>
</evidence>
<dbReference type="InterPro" id="IPR047640">
    <property type="entry name" value="RpiR-like"/>
</dbReference>
<accession>A0A1S8CPV9</accession>
<evidence type="ECO:0000313" key="3">
    <source>
        <dbReference type="Proteomes" id="UP000216021"/>
    </source>
</evidence>
<dbReference type="STRING" id="2034155.BMI79_02090"/>
<comment type="caution">
    <text evidence="2">The sequence shown here is derived from an EMBL/GenBank/DDBJ whole genome shotgun (WGS) entry which is preliminary data.</text>
</comment>
<dbReference type="SUPFAM" id="SSF46689">
    <property type="entry name" value="Homeodomain-like"/>
    <property type="match status" value="1"/>
</dbReference>
<dbReference type="PANTHER" id="PTHR30514">
    <property type="entry name" value="GLUCOKINASE"/>
    <property type="match status" value="1"/>
</dbReference>
<dbReference type="RefSeq" id="WP_076940180.1">
    <property type="nucleotide sequence ID" value="NZ_MOXD01000001.1"/>
</dbReference>
<dbReference type="InterPro" id="IPR046348">
    <property type="entry name" value="SIS_dom_sf"/>
</dbReference>
<dbReference type="AlphaFoldDB" id="A0A1S8CPV9"/>
<dbReference type="Pfam" id="PF01418">
    <property type="entry name" value="HTH_6"/>
    <property type="match status" value="1"/>
</dbReference>
<dbReference type="SUPFAM" id="SSF53697">
    <property type="entry name" value="SIS domain"/>
    <property type="match status" value="1"/>
</dbReference>
<dbReference type="InterPro" id="IPR036388">
    <property type="entry name" value="WH-like_DNA-bd_sf"/>
</dbReference>
<dbReference type="GO" id="GO:0097367">
    <property type="term" value="F:carbohydrate derivative binding"/>
    <property type="evidence" value="ECO:0007669"/>
    <property type="project" value="InterPro"/>
</dbReference>
<protein>
    <recommendedName>
        <fullName evidence="1">HTH rpiR-type domain-containing protein</fullName>
    </recommendedName>
</protein>
<dbReference type="GO" id="GO:0003677">
    <property type="term" value="F:DNA binding"/>
    <property type="evidence" value="ECO:0007669"/>
    <property type="project" value="InterPro"/>
</dbReference>
<dbReference type="Gene3D" id="1.10.10.10">
    <property type="entry name" value="Winged helix-like DNA-binding domain superfamily/Winged helix DNA-binding domain"/>
    <property type="match status" value="1"/>
</dbReference>
<dbReference type="InterPro" id="IPR000281">
    <property type="entry name" value="HTH_RpiR"/>
</dbReference>
<proteinExistence type="predicted"/>